<protein>
    <submittedName>
        <fullName evidence="1">Uncharacterized protein</fullName>
    </submittedName>
</protein>
<keyword evidence="2" id="KW-1185">Reference proteome</keyword>
<dbReference type="OrthoDB" id="3634448at2759"/>
<dbReference type="AlphaFoldDB" id="A0A2D3UYI2"/>
<organism evidence="1 2">
    <name type="scientific">Ramularia collo-cygni</name>
    <dbReference type="NCBI Taxonomy" id="112498"/>
    <lineage>
        <taxon>Eukaryota</taxon>
        <taxon>Fungi</taxon>
        <taxon>Dikarya</taxon>
        <taxon>Ascomycota</taxon>
        <taxon>Pezizomycotina</taxon>
        <taxon>Dothideomycetes</taxon>
        <taxon>Dothideomycetidae</taxon>
        <taxon>Mycosphaerellales</taxon>
        <taxon>Mycosphaerellaceae</taxon>
        <taxon>Ramularia</taxon>
    </lineage>
</organism>
<proteinExistence type="predicted"/>
<dbReference type="RefSeq" id="XP_023623139.1">
    <property type="nucleotide sequence ID" value="XM_023767371.1"/>
</dbReference>
<evidence type="ECO:0000313" key="1">
    <source>
        <dbReference type="EMBL" id="CZT16246.1"/>
    </source>
</evidence>
<reference evidence="1 2" key="1">
    <citation type="submission" date="2016-03" db="EMBL/GenBank/DDBJ databases">
        <authorList>
            <person name="Ploux O."/>
        </authorList>
    </citation>
    <scope>NUCLEOTIDE SEQUENCE [LARGE SCALE GENOMIC DNA]</scope>
    <source>
        <strain evidence="1 2">URUG2</strain>
    </source>
</reference>
<dbReference type="Proteomes" id="UP000225277">
    <property type="component" value="Unassembled WGS sequence"/>
</dbReference>
<dbReference type="EMBL" id="FJUY01000002">
    <property type="protein sequence ID" value="CZT16246.1"/>
    <property type="molecule type" value="Genomic_DNA"/>
</dbReference>
<evidence type="ECO:0000313" key="2">
    <source>
        <dbReference type="Proteomes" id="UP000225277"/>
    </source>
</evidence>
<gene>
    <name evidence="1" type="ORF">RCC_02088</name>
</gene>
<sequence>MADSDMITGEHLGNSISRILSTMKKLTVTTGEDLETITGDPTLSTSEATKALKVMTTTPLPDQLAVEELDKRVQSLPQELQDDIKETLIMSGLPDGLIVLDRTYKPPLGLQIDRASRERFAMEYYKSGAYHDAVTMAKPAPIPCLVWGLAEPMKEACDVVIRWLGTLEKSHIELLQTLQIDVTQAPRTTMLCNDGWRHVIFVLAIEAFGARLKFNIAIGNAFLKQSVSALKGVARNDVGIMEEVLVHDESESAL</sequence>
<accession>A0A2D3UYI2</accession>
<name>A0A2D3UYI2_9PEZI</name>
<dbReference type="GeneID" id="35597310"/>